<organism evidence="1 2">
    <name type="scientific">Sphaeroforma arctica JP610</name>
    <dbReference type="NCBI Taxonomy" id="667725"/>
    <lineage>
        <taxon>Eukaryota</taxon>
        <taxon>Ichthyosporea</taxon>
        <taxon>Ichthyophonida</taxon>
        <taxon>Sphaeroforma</taxon>
    </lineage>
</organism>
<dbReference type="Gene3D" id="3.90.180.10">
    <property type="entry name" value="Medium-chain alcohol dehydrogenases, catalytic domain"/>
    <property type="match status" value="1"/>
</dbReference>
<dbReference type="AlphaFoldDB" id="A0A0L0FAW8"/>
<dbReference type="OrthoDB" id="3509362at2759"/>
<dbReference type="Gene3D" id="3.40.50.720">
    <property type="entry name" value="NAD(P)-binding Rossmann-like Domain"/>
    <property type="match status" value="1"/>
</dbReference>
<dbReference type="RefSeq" id="XP_014147807.1">
    <property type="nucleotide sequence ID" value="XM_014292332.1"/>
</dbReference>
<dbReference type="Pfam" id="PF13602">
    <property type="entry name" value="ADH_zinc_N_2"/>
    <property type="match status" value="1"/>
</dbReference>
<name>A0A0L0FAW8_9EUKA</name>
<keyword evidence="2" id="KW-1185">Reference proteome</keyword>
<dbReference type="GeneID" id="25914040"/>
<dbReference type="SUPFAM" id="SSF51735">
    <property type="entry name" value="NAD(P)-binding Rossmann-fold domains"/>
    <property type="match status" value="1"/>
</dbReference>
<dbReference type="EMBL" id="KQ244999">
    <property type="protein sequence ID" value="KNC73905.1"/>
    <property type="molecule type" value="Genomic_DNA"/>
</dbReference>
<evidence type="ECO:0000313" key="2">
    <source>
        <dbReference type="Proteomes" id="UP000054560"/>
    </source>
</evidence>
<gene>
    <name evidence="1" type="ORF">SARC_13536</name>
</gene>
<feature type="non-terminal residue" evidence="1">
    <location>
        <position position="1"/>
    </location>
</feature>
<accession>A0A0L0FAW8</accession>
<evidence type="ECO:0000313" key="1">
    <source>
        <dbReference type="EMBL" id="KNC73905.1"/>
    </source>
</evidence>
<dbReference type="Proteomes" id="UP000054560">
    <property type="component" value="Unassembled WGS sequence"/>
</dbReference>
<reference evidence="1 2" key="1">
    <citation type="submission" date="2011-02" db="EMBL/GenBank/DDBJ databases">
        <title>The Genome Sequence of Sphaeroforma arctica JP610.</title>
        <authorList>
            <consortium name="The Broad Institute Genome Sequencing Platform"/>
            <person name="Russ C."/>
            <person name="Cuomo C."/>
            <person name="Young S.K."/>
            <person name="Zeng Q."/>
            <person name="Gargeya S."/>
            <person name="Alvarado L."/>
            <person name="Berlin A."/>
            <person name="Chapman S.B."/>
            <person name="Chen Z."/>
            <person name="Freedman E."/>
            <person name="Gellesch M."/>
            <person name="Goldberg J."/>
            <person name="Griggs A."/>
            <person name="Gujja S."/>
            <person name="Heilman E."/>
            <person name="Heiman D."/>
            <person name="Howarth C."/>
            <person name="Mehta T."/>
            <person name="Neiman D."/>
            <person name="Pearson M."/>
            <person name="Roberts A."/>
            <person name="Saif S."/>
            <person name="Shea T."/>
            <person name="Shenoy N."/>
            <person name="Sisk P."/>
            <person name="Stolte C."/>
            <person name="Sykes S."/>
            <person name="White J."/>
            <person name="Yandava C."/>
            <person name="Burger G."/>
            <person name="Gray M.W."/>
            <person name="Holland P.W.H."/>
            <person name="King N."/>
            <person name="Lang F.B.F."/>
            <person name="Roger A.J."/>
            <person name="Ruiz-Trillo I."/>
            <person name="Haas B."/>
            <person name="Nusbaum C."/>
            <person name="Birren B."/>
        </authorList>
    </citation>
    <scope>NUCLEOTIDE SEQUENCE [LARGE SCALE GENOMIC DNA]</scope>
    <source>
        <strain evidence="1 2">JP610</strain>
    </source>
</reference>
<proteinExistence type="predicted"/>
<sequence>DYTKGEVDAQVKEIHPDGFDVVYDCVGGNQTATGINALKKGGIIVSITNPNLADMSKGAGDDTIGKWFLAAVSGAQLAKITTMVDEMKLKVAHVSTFPLDQSVNVFEHSTW</sequence>
<protein>
    <recommendedName>
        <fullName evidence="3">Alcohol dehydrogenase-like C-terminal domain-containing protein</fullName>
    </recommendedName>
</protein>
<dbReference type="InterPro" id="IPR036291">
    <property type="entry name" value="NAD(P)-bd_dom_sf"/>
</dbReference>
<evidence type="ECO:0008006" key="3">
    <source>
        <dbReference type="Google" id="ProtNLM"/>
    </source>
</evidence>